<dbReference type="PROSITE" id="PS51585">
    <property type="entry name" value="SAM_MT_TPMT"/>
    <property type="match status" value="1"/>
</dbReference>
<keyword evidence="4" id="KW-0949">S-adenosyl-L-methionine</keyword>
<dbReference type="AlphaFoldDB" id="A0A9P4JNE7"/>
<evidence type="ECO:0000256" key="5">
    <source>
        <dbReference type="SAM" id="MobiDB-lite"/>
    </source>
</evidence>
<keyword evidence="2 6" id="KW-0489">Methyltransferase</keyword>
<dbReference type="OrthoDB" id="276151at2759"/>
<protein>
    <submittedName>
        <fullName evidence="6">S-adenosyl-L-methionine-dependent methyltransferase</fullName>
    </submittedName>
</protein>
<sequence>MTMASQNQDRLRSHFTNVPEPSHPSRWDDLWRASDFLPWDRGFPNPALYDTLISHSSTFGSPLKANGKRKRALVPGCGKGYDLVLLSAFGYDAYGVEYSEHAVRAAEEWLAGWEKDEKGKEFYGTRDEKVGRGVYKCVYGDFFKNGWVETCGGSEGGFDLIYDCTFLSALPPSLRPSWAHRMTQLLAPEGHLICLEFPTKKPPKSGGPPWALPPVVYEELLVRPGEEIQYDDEGKVVETERKEMETALRRIDHWQPARTHDVGKGTDWVSIWSRKGV</sequence>
<dbReference type="GO" id="GO:0032259">
    <property type="term" value="P:methylation"/>
    <property type="evidence" value="ECO:0007669"/>
    <property type="project" value="UniProtKB-KW"/>
</dbReference>
<reference evidence="6" key="1">
    <citation type="journal article" date="2020" name="Stud. Mycol.">
        <title>101 Dothideomycetes genomes: a test case for predicting lifestyles and emergence of pathogens.</title>
        <authorList>
            <person name="Haridas S."/>
            <person name="Albert R."/>
            <person name="Binder M."/>
            <person name="Bloem J."/>
            <person name="Labutti K."/>
            <person name="Salamov A."/>
            <person name="Andreopoulos B."/>
            <person name="Baker S."/>
            <person name="Barry K."/>
            <person name="Bills G."/>
            <person name="Bluhm B."/>
            <person name="Cannon C."/>
            <person name="Castanera R."/>
            <person name="Culley D."/>
            <person name="Daum C."/>
            <person name="Ezra D."/>
            <person name="Gonzalez J."/>
            <person name="Henrissat B."/>
            <person name="Kuo A."/>
            <person name="Liang C."/>
            <person name="Lipzen A."/>
            <person name="Lutzoni F."/>
            <person name="Magnuson J."/>
            <person name="Mondo S."/>
            <person name="Nolan M."/>
            <person name="Ohm R."/>
            <person name="Pangilinan J."/>
            <person name="Park H.-J."/>
            <person name="Ramirez L."/>
            <person name="Alfaro M."/>
            <person name="Sun H."/>
            <person name="Tritt A."/>
            <person name="Yoshinaga Y."/>
            <person name="Zwiers L.-H."/>
            <person name="Turgeon B."/>
            <person name="Goodwin S."/>
            <person name="Spatafora J."/>
            <person name="Crous P."/>
            <person name="Grigoriev I."/>
        </authorList>
    </citation>
    <scope>NUCLEOTIDE SEQUENCE</scope>
    <source>
        <strain evidence="6">ATCC 74209</strain>
    </source>
</reference>
<organism evidence="6 7">
    <name type="scientific">Delitschia confertaspora ATCC 74209</name>
    <dbReference type="NCBI Taxonomy" id="1513339"/>
    <lineage>
        <taxon>Eukaryota</taxon>
        <taxon>Fungi</taxon>
        <taxon>Dikarya</taxon>
        <taxon>Ascomycota</taxon>
        <taxon>Pezizomycotina</taxon>
        <taxon>Dothideomycetes</taxon>
        <taxon>Pleosporomycetidae</taxon>
        <taxon>Pleosporales</taxon>
        <taxon>Delitschiaceae</taxon>
        <taxon>Delitschia</taxon>
    </lineage>
</organism>
<evidence type="ECO:0000256" key="1">
    <source>
        <dbReference type="ARBA" id="ARBA00022553"/>
    </source>
</evidence>
<dbReference type="EMBL" id="ML993942">
    <property type="protein sequence ID" value="KAF2202285.1"/>
    <property type="molecule type" value="Genomic_DNA"/>
</dbReference>
<dbReference type="PANTHER" id="PTHR32183">
    <property type="match status" value="1"/>
</dbReference>
<dbReference type="Proteomes" id="UP000799536">
    <property type="component" value="Unassembled WGS sequence"/>
</dbReference>
<gene>
    <name evidence="6" type="ORF">GQ43DRAFT_315884</name>
</gene>
<evidence type="ECO:0000313" key="6">
    <source>
        <dbReference type="EMBL" id="KAF2202285.1"/>
    </source>
</evidence>
<dbReference type="SUPFAM" id="SSF53335">
    <property type="entry name" value="S-adenosyl-L-methionine-dependent methyltransferases"/>
    <property type="match status" value="1"/>
</dbReference>
<keyword evidence="1" id="KW-0597">Phosphoprotein</keyword>
<evidence type="ECO:0000256" key="2">
    <source>
        <dbReference type="ARBA" id="ARBA00022603"/>
    </source>
</evidence>
<feature type="region of interest" description="Disordered" evidence="5">
    <location>
        <begin position="1"/>
        <end position="24"/>
    </location>
</feature>
<dbReference type="PANTHER" id="PTHR32183:SF6">
    <property type="entry name" value="CYSTEINE SULFINATE DESULFINASE_CYSTEINE DESULFURASE AND RELATED ENZYMES"/>
    <property type="match status" value="1"/>
</dbReference>
<dbReference type="Gene3D" id="3.40.50.150">
    <property type="entry name" value="Vaccinia Virus protein VP39"/>
    <property type="match status" value="1"/>
</dbReference>
<dbReference type="GO" id="GO:0008757">
    <property type="term" value="F:S-adenosylmethionine-dependent methyltransferase activity"/>
    <property type="evidence" value="ECO:0007669"/>
    <property type="project" value="InterPro"/>
</dbReference>
<evidence type="ECO:0000313" key="7">
    <source>
        <dbReference type="Proteomes" id="UP000799536"/>
    </source>
</evidence>
<keyword evidence="7" id="KW-1185">Reference proteome</keyword>
<dbReference type="InterPro" id="IPR029063">
    <property type="entry name" value="SAM-dependent_MTases_sf"/>
</dbReference>
<comment type="caution">
    <text evidence="6">The sequence shown here is derived from an EMBL/GenBank/DDBJ whole genome shotgun (WGS) entry which is preliminary data.</text>
</comment>
<accession>A0A9P4JNE7</accession>
<name>A0A9P4JNE7_9PLEO</name>
<dbReference type="InterPro" id="IPR008854">
    <property type="entry name" value="TPMT"/>
</dbReference>
<keyword evidence="3" id="KW-0808">Transferase</keyword>
<evidence type="ECO:0000256" key="4">
    <source>
        <dbReference type="ARBA" id="ARBA00022691"/>
    </source>
</evidence>
<dbReference type="CDD" id="cd02440">
    <property type="entry name" value="AdoMet_MTases"/>
    <property type="match status" value="1"/>
</dbReference>
<dbReference type="Pfam" id="PF05724">
    <property type="entry name" value="TPMT"/>
    <property type="match status" value="1"/>
</dbReference>
<evidence type="ECO:0000256" key="3">
    <source>
        <dbReference type="ARBA" id="ARBA00022679"/>
    </source>
</evidence>
<proteinExistence type="predicted"/>